<gene>
    <name evidence="5" type="ORF">HMI01_06080</name>
    <name evidence="6" type="ORF">SAMN05421668_10567</name>
</gene>
<feature type="compositionally biased region" description="Acidic residues" evidence="3">
    <location>
        <begin position="41"/>
        <end position="51"/>
    </location>
</feature>
<keyword evidence="8" id="KW-1185">Reference proteome</keyword>
<proteinExistence type="predicted"/>
<dbReference type="Proteomes" id="UP000199139">
    <property type="component" value="Unassembled WGS sequence"/>
</dbReference>
<dbReference type="PROSITE" id="PS51352">
    <property type="entry name" value="THIOREDOXIN_2"/>
    <property type="match status" value="1"/>
</dbReference>
<keyword evidence="2" id="KW-0201">Cytochrome c-type biogenesis</keyword>
<dbReference type="PROSITE" id="PS00194">
    <property type="entry name" value="THIOREDOXIN_1"/>
    <property type="match status" value="1"/>
</dbReference>
<evidence type="ECO:0000313" key="6">
    <source>
        <dbReference type="EMBL" id="SFS59069.1"/>
    </source>
</evidence>
<reference evidence="5 8" key="2">
    <citation type="submission" date="2019-07" db="EMBL/GenBank/DDBJ databases">
        <title>Whole genome shotgun sequence of Halolactibacillus miurensis NBRC 100873.</title>
        <authorList>
            <person name="Hosoyama A."/>
            <person name="Uohara A."/>
            <person name="Ohji S."/>
            <person name="Ichikawa N."/>
        </authorList>
    </citation>
    <scope>NUCLEOTIDE SEQUENCE [LARGE SCALE GENOMIC DNA]</scope>
    <source>
        <strain evidence="5 8">NBRC 100873</strain>
    </source>
</reference>
<dbReference type="GO" id="GO:0017004">
    <property type="term" value="P:cytochrome complex assembly"/>
    <property type="evidence" value="ECO:0007669"/>
    <property type="project" value="UniProtKB-KW"/>
</dbReference>
<reference evidence="6 7" key="1">
    <citation type="submission" date="2016-10" db="EMBL/GenBank/DDBJ databases">
        <authorList>
            <person name="de Groot N.N."/>
        </authorList>
    </citation>
    <scope>NUCLEOTIDE SEQUENCE [LARGE SCALE GENOMIC DNA]</scope>
    <source>
        <strain evidence="6 7">DSM 17074</strain>
    </source>
</reference>
<evidence type="ECO:0000313" key="5">
    <source>
        <dbReference type="EMBL" id="GEM03620.1"/>
    </source>
</evidence>
<dbReference type="GO" id="GO:0030313">
    <property type="term" value="C:cell envelope"/>
    <property type="evidence" value="ECO:0007669"/>
    <property type="project" value="UniProtKB-SubCell"/>
</dbReference>
<dbReference type="CDD" id="cd02966">
    <property type="entry name" value="TlpA_like_family"/>
    <property type="match status" value="1"/>
</dbReference>
<dbReference type="SUPFAM" id="SSF52833">
    <property type="entry name" value="Thioredoxin-like"/>
    <property type="match status" value="1"/>
</dbReference>
<evidence type="ECO:0000313" key="8">
    <source>
        <dbReference type="Proteomes" id="UP000321773"/>
    </source>
</evidence>
<evidence type="ECO:0000313" key="7">
    <source>
        <dbReference type="Proteomes" id="UP000199139"/>
    </source>
</evidence>
<dbReference type="AlphaFoldDB" id="A0A1I6R302"/>
<comment type="subcellular location">
    <subcellularLocation>
        <location evidence="1">Cell envelope</location>
    </subcellularLocation>
</comment>
<feature type="domain" description="Thioredoxin" evidence="4">
    <location>
        <begin position="61"/>
        <end position="198"/>
    </location>
</feature>
<dbReference type="STRING" id="306541.SAMN05421668_10567"/>
<dbReference type="EMBL" id="FPAI01000005">
    <property type="protein sequence ID" value="SFS59069.1"/>
    <property type="molecule type" value="Genomic_DNA"/>
</dbReference>
<protein>
    <submittedName>
        <fullName evidence="6">Peroxiredoxin</fullName>
    </submittedName>
    <submittedName>
        <fullName evidence="5">Thiol:disulfide interchange protein tlpA</fullName>
    </submittedName>
</protein>
<dbReference type="Gene3D" id="3.40.30.10">
    <property type="entry name" value="Glutaredoxin"/>
    <property type="match status" value="1"/>
</dbReference>
<dbReference type="PANTHER" id="PTHR42852:SF13">
    <property type="entry name" value="PROTEIN DIPZ"/>
    <property type="match status" value="1"/>
</dbReference>
<accession>A0A1I6R302</accession>
<dbReference type="EMBL" id="BJWJ01000004">
    <property type="protein sequence ID" value="GEM03620.1"/>
    <property type="molecule type" value="Genomic_DNA"/>
</dbReference>
<dbReference type="InterPro" id="IPR050553">
    <property type="entry name" value="Thioredoxin_ResA/DsbE_sf"/>
</dbReference>
<dbReference type="InterPro" id="IPR036249">
    <property type="entry name" value="Thioredoxin-like_sf"/>
</dbReference>
<dbReference type="InterPro" id="IPR013740">
    <property type="entry name" value="Redoxin"/>
</dbReference>
<dbReference type="InterPro" id="IPR017937">
    <property type="entry name" value="Thioredoxin_CS"/>
</dbReference>
<dbReference type="GO" id="GO:0016491">
    <property type="term" value="F:oxidoreductase activity"/>
    <property type="evidence" value="ECO:0007669"/>
    <property type="project" value="InterPro"/>
</dbReference>
<dbReference type="Pfam" id="PF08534">
    <property type="entry name" value="Redoxin"/>
    <property type="match status" value="1"/>
</dbReference>
<organism evidence="6 7">
    <name type="scientific">Halolactibacillus miurensis</name>
    <dbReference type="NCBI Taxonomy" id="306541"/>
    <lineage>
        <taxon>Bacteria</taxon>
        <taxon>Bacillati</taxon>
        <taxon>Bacillota</taxon>
        <taxon>Bacilli</taxon>
        <taxon>Bacillales</taxon>
        <taxon>Bacillaceae</taxon>
        <taxon>Halolactibacillus</taxon>
    </lineage>
</organism>
<dbReference type="OrthoDB" id="25753at2"/>
<evidence type="ECO:0000256" key="2">
    <source>
        <dbReference type="ARBA" id="ARBA00022748"/>
    </source>
</evidence>
<dbReference type="Proteomes" id="UP000321773">
    <property type="component" value="Unassembled WGS sequence"/>
</dbReference>
<sequence>MKKIIIAALLLLMFGYSLYEFVDPFGDDGTSEDFDIVEGDGSLEESDEASDQTDAGPSVGTSVGNLAPDFTLSSTNGETVTLSDYRGQRIMVNFWGTWCPPCRAEMPDMEKFYQENDVEILAVNLTPTESSVSDVTEFIDEFGLSFQVLLDEELAVSSRYGIQPVPTSFMVDSNGIIQYVALGAVNYEQMVEALNTME</sequence>
<dbReference type="PANTHER" id="PTHR42852">
    <property type="entry name" value="THIOL:DISULFIDE INTERCHANGE PROTEIN DSBE"/>
    <property type="match status" value="1"/>
</dbReference>
<evidence type="ECO:0000256" key="1">
    <source>
        <dbReference type="ARBA" id="ARBA00004196"/>
    </source>
</evidence>
<dbReference type="InterPro" id="IPR013766">
    <property type="entry name" value="Thioredoxin_domain"/>
</dbReference>
<name>A0A1I6R302_9BACI</name>
<evidence type="ECO:0000259" key="4">
    <source>
        <dbReference type="PROSITE" id="PS51352"/>
    </source>
</evidence>
<feature type="region of interest" description="Disordered" evidence="3">
    <location>
        <begin position="41"/>
        <end position="63"/>
    </location>
</feature>
<evidence type="ECO:0000256" key="3">
    <source>
        <dbReference type="SAM" id="MobiDB-lite"/>
    </source>
</evidence>
<dbReference type="RefSeq" id="WP_089853115.1">
    <property type="nucleotide sequence ID" value="NZ_BJWJ01000004.1"/>
</dbReference>
<feature type="compositionally biased region" description="Polar residues" evidence="3">
    <location>
        <begin position="52"/>
        <end position="63"/>
    </location>
</feature>